<protein>
    <submittedName>
        <fullName evidence="2">Uncharacterized protein</fullName>
    </submittedName>
</protein>
<dbReference type="eggNOG" id="COG5298">
    <property type="taxonomic scope" value="Bacteria"/>
</dbReference>
<name>A0A0B0DFK5_9MICC</name>
<keyword evidence="1" id="KW-0472">Membrane</keyword>
<sequence length="98" mass="10911">MLHVFALSEIASVGETLQAFLQGGSRVLLMIAMVLFLAYLLFFLSTVSIASAITTWHQIRRRPRQAAHPREMAPVTAAEDQPYQELPAHGRHALKVKS</sequence>
<evidence type="ECO:0000313" key="2">
    <source>
        <dbReference type="EMBL" id="KHE75495.1"/>
    </source>
</evidence>
<evidence type="ECO:0000313" key="3">
    <source>
        <dbReference type="Proteomes" id="UP000030664"/>
    </source>
</evidence>
<organism evidence="2 3">
    <name type="scientific">Kocuria marina</name>
    <dbReference type="NCBI Taxonomy" id="223184"/>
    <lineage>
        <taxon>Bacteria</taxon>
        <taxon>Bacillati</taxon>
        <taxon>Actinomycetota</taxon>
        <taxon>Actinomycetes</taxon>
        <taxon>Micrococcales</taxon>
        <taxon>Micrococcaceae</taxon>
        <taxon>Kocuria</taxon>
    </lineage>
</organism>
<proteinExistence type="predicted"/>
<feature type="transmembrane region" description="Helical" evidence="1">
    <location>
        <begin position="27"/>
        <end position="54"/>
    </location>
</feature>
<gene>
    <name evidence="2" type="ORF">AS25_01410</name>
</gene>
<dbReference type="AlphaFoldDB" id="A0A0B0DFK5"/>
<comment type="caution">
    <text evidence="2">The sequence shown here is derived from an EMBL/GenBank/DDBJ whole genome shotgun (WGS) entry which is preliminary data.</text>
</comment>
<evidence type="ECO:0000256" key="1">
    <source>
        <dbReference type="SAM" id="Phobius"/>
    </source>
</evidence>
<keyword evidence="1" id="KW-1133">Transmembrane helix</keyword>
<accession>A0A0B0DFK5</accession>
<reference evidence="2 3" key="1">
    <citation type="submission" date="2014-09" db="EMBL/GenBank/DDBJ databases">
        <title>High-quality draft genome sequence of Kocuria marina SO9-6, an actinobacterium isolated from a copper mine.</title>
        <authorList>
            <person name="Castro D.B."/>
            <person name="Pereira L.B."/>
            <person name="Silva M.V."/>
            <person name="Silva B.P."/>
            <person name="Zanardi B.R."/>
            <person name="Carlos C."/>
            <person name="Belgini D.R."/>
            <person name="Limache E.G."/>
            <person name="Lacerda G.V."/>
            <person name="Nery M.B."/>
            <person name="Gomes M.B."/>
            <person name="Souza S."/>
            <person name="Silva T.M."/>
            <person name="Rodrigues V.D."/>
            <person name="Paulino L.C."/>
            <person name="Vicentini R."/>
            <person name="Ferraz L.F."/>
            <person name="Ottoboni L.M."/>
        </authorList>
    </citation>
    <scope>NUCLEOTIDE SEQUENCE [LARGE SCALE GENOMIC DNA]</scope>
    <source>
        <strain evidence="2 3">SO9-6</strain>
    </source>
</reference>
<keyword evidence="1" id="KW-0812">Transmembrane</keyword>
<dbReference type="EMBL" id="JROM01000007">
    <property type="protein sequence ID" value="KHE75495.1"/>
    <property type="molecule type" value="Genomic_DNA"/>
</dbReference>
<dbReference type="Proteomes" id="UP000030664">
    <property type="component" value="Unassembled WGS sequence"/>
</dbReference>